<dbReference type="Pfam" id="PF00857">
    <property type="entry name" value="Isochorismatase"/>
    <property type="match status" value="1"/>
</dbReference>
<dbReference type="Proteomes" id="UP001589898">
    <property type="component" value="Unassembled WGS sequence"/>
</dbReference>
<dbReference type="CDD" id="cd00431">
    <property type="entry name" value="cysteine_hydrolases"/>
    <property type="match status" value="1"/>
</dbReference>
<evidence type="ECO:0000256" key="1">
    <source>
        <dbReference type="ARBA" id="ARBA00022801"/>
    </source>
</evidence>
<accession>A0ABV6SYC9</accession>
<dbReference type="EMBL" id="JBHLTF010000032">
    <property type="protein sequence ID" value="MFC0718430.1"/>
    <property type="molecule type" value="Genomic_DNA"/>
</dbReference>
<sequence length="189" mass="20104">MATGALPALLVIDMIGMLDFPGADRLAPSAVRAARGARTLRDRFHRRGWPVVYANDNFAHWQSDFRELVAMASAMPGAASRIAGLLEPTPQDYFVLKPKHSAFLDTALPVLLAKLGVQRLLLTGMALEACILATAIDGNAREFEVAVAREGVAGKPELRAAAFKVLSGSNAAAVVALDRAVAWCARAAR</sequence>
<dbReference type="InterPro" id="IPR050272">
    <property type="entry name" value="Isochorismatase-like_hydrls"/>
</dbReference>
<evidence type="ECO:0000313" key="4">
    <source>
        <dbReference type="Proteomes" id="UP001589898"/>
    </source>
</evidence>
<dbReference type="InterPro" id="IPR000868">
    <property type="entry name" value="Isochorismatase-like_dom"/>
</dbReference>
<dbReference type="PANTHER" id="PTHR43540:SF6">
    <property type="entry name" value="ISOCHORISMATASE-LIKE DOMAIN-CONTAINING PROTEIN"/>
    <property type="match status" value="1"/>
</dbReference>
<keyword evidence="1 3" id="KW-0378">Hydrolase</keyword>
<gene>
    <name evidence="3" type="ORF">ACFFFU_11840</name>
</gene>
<dbReference type="SUPFAM" id="SSF52499">
    <property type="entry name" value="Isochorismatase-like hydrolases"/>
    <property type="match status" value="1"/>
</dbReference>
<dbReference type="RefSeq" id="WP_229823097.1">
    <property type="nucleotide sequence ID" value="NZ_BMZT01000003.1"/>
</dbReference>
<organism evidence="3 4">
    <name type="scientific">Luteimonas padinae</name>
    <dbReference type="NCBI Taxonomy" id="1714359"/>
    <lineage>
        <taxon>Bacteria</taxon>
        <taxon>Pseudomonadati</taxon>
        <taxon>Pseudomonadota</taxon>
        <taxon>Gammaproteobacteria</taxon>
        <taxon>Lysobacterales</taxon>
        <taxon>Lysobacteraceae</taxon>
        <taxon>Luteimonas</taxon>
    </lineage>
</organism>
<dbReference type="GO" id="GO:0016787">
    <property type="term" value="F:hydrolase activity"/>
    <property type="evidence" value="ECO:0007669"/>
    <property type="project" value="UniProtKB-KW"/>
</dbReference>
<evidence type="ECO:0000259" key="2">
    <source>
        <dbReference type="Pfam" id="PF00857"/>
    </source>
</evidence>
<name>A0ABV6SYC9_9GAMM</name>
<dbReference type="InterPro" id="IPR036380">
    <property type="entry name" value="Isochorismatase-like_sf"/>
</dbReference>
<keyword evidence="4" id="KW-1185">Reference proteome</keyword>
<feature type="domain" description="Isochorismatase-like" evidence="2">
    <location>
        <begin position="8"/>
        <end position="170"/>
    </location>
</feature>
<evidence type="ECO:0000313" key="3">
    <source>
        <dbReference type="EMBL" id="MFC0718430.1"/>
    </source>
</evidence>
<dbReference type="PANTHER" id="PTHR43540">
    <property type="entry name" value="PEROXYUREIDOACRYLATE/UREIDOACRYLATE AMIDOHYDROLASE-RELATED"/>
    <property type="match status" value="1"/>
</dbReference>
<dbReference type="Gene3D" id="3.40.50.850">
    <property type="entry name" value="Isochorismatase-like"/>
    <property type="match status" value="1"/>
</dbReference>
<reference evidence="3 4" key="1">
    <citation type="submission" date="2024-09" db="EMBL/GenBank/DDBJ databases">
        <authorList>
            <person name="Sun Q."/>
            <person name="Mori K."/>
        </authorList>
    </citation>
    <scope>NUCLEOTIDE SEQUENCE [LARGE SCALE GENOMIC DNA]</scope>
    <source>
        <strain evidence="3 4">KCTC 52403</strain>
    </source>
</reference>
<protein>
    <submittedName>
        <fullName evidence="3">Cysteine hydrolase family protein</fullName>
    </submittedName>
</protein>
<comment type="caution">
    <text evidence="3">The sequence shown here is derived from an EMBL/GenBank/DDBJ whole genome shotgun (WGS) entry which is preliminary data.</text>
</comment>
<proteinExistence type="predicted"/>